<feature type="compositionally biased region" description="Low complexity" evidence="1">
    <location>
        <begin position="50"/>
        <end position="69"/>
    </location>
</feature>
<evidence type="ECO:0000313" key="2">
    <source>
        <dbReference type="EMBL" id="RNL66242.1"/>
    </source>
</evidence>
<organism evidence="2 3">
    <name type="scientific">Nocardioides marmoriginsengisoli</name>
    <dbReference type="NCBI Taxonomy" id="661483"/>
    <lineage>
        <taxon>Bacteria</taxon>
        <taxon>Bacillati</taxon>
        <taxon>Actinomycetota</taxon>
        <taxon>Actinomycetes</taxon>
        <taxon>Propionibacteriales</taxon>
        <taxon>Nocardioidaceae</taxon>
        <taxon>Nocardioides</taxon>
    </lineage>
</organism>
<feature type="region of interest" description="Disordered" evidence="1">
    <location>
        <begin position="33"/>
        <end position="79"/>
    </location>
</feature>
<reference evidence="2 3" key="1">
    <citation type="submission" date="2018-11" db="EMBL/GenBank/DDBJ databases">
        <authorList>
            <person name="Li F."/>
        </authorList>
    </citation>
    <scope>NUCLEOTIDE SEQUENCE [LARGE SCALE GENOMIC DNA]</scope>
    <source>
        <strain evidence="2 3">Gsoil 097</strain>
    </source>
</reference>
<dbReference type="RefSeq" id="WP_123225687.1">
    <property type="nucleotide sequence ID" value="NZ_RJSE01000001.1"/>
</dbReference>
<keyword evidence="3" id="KW-1185">Reference proteome</keyword>
<name>A0A3N0CRX8_9ACTN</name>
<sequence>MPDYIRVKDRETKHEYSIVASTLSSEVHERLKKDAVHTDGSPLPPKYYRSPESLSSNASGGSPASASSGQKATPEKEAN</sequence>
<dbReference type="Proteomes" id="UP000267128">
    <property type="component" value="Unassembled WGS sequence"/>
</dbReference>
<evidence type="ECO:0000256" key="1">
    <source>
        <dbReference type="SAM" id="MobiDB-lite"/>
    </source>
</evidence>
<dbReference type="EMBL" id="RJSE01000001">
    <property type="protein sequence ID" value="RNL66242.1"/>
    <property type="molecule type" value="Genomic_DNA"/>
</dbReference>
<dbReference type="AlphaFoldDB" id="A0A3N0CRX8"/>
<evidence type="ECO:0000313" key="3">
    <source>
        <dbReference type="Proteomes" id="UP000267128"/>
    </source>
</evidence>
<proteinExistence type="predicted"/>
<protein>
    <submittedName>
        <fullName evidence="2">Uncharacterized protein</fullName>
    </submittedName>
</protein>
<accession>A0A3N0CRX8</accession>
<gene>
    <name evidence="2" type="ORF">EFK50_01040</name>
</gene>
<comment type="caution">
    <text evidence="2">The sequence shown here is derived from an EMBL/GenBank/DDBJ whole genome shotgun (WGS) entry which is preliminary data.</text>
</comment>